<evidence type="ECO:0000313" key="3">
    <source>
        <dbReference type="Proteomes" id="UP000823485"/>
    </source>
</evidence>
<reference evidence="2 3" key="1">
    <citation type="submission" date="2021-01" db="EMBL/GenBank/DDBJ databases">
        <title>Genomic Encyclopedia of Type Strains, Phase IV (KMG-IV): sequencing the most valuable type-strain genomes for metagenomic binning, comparative biology and taxonomic classification.</title>
        <authorList>
            <person name="Goeker M."/>
        </authorList>
    </citation>
    <scope>NUCLEOTIDE SEQUENCE [LARGE SCALE GENOMIC DNA]</scope>
    <source>
        <strain evidence="2 3">DSM 105453</strain>
    </source>
</reference>
<dbReference type="EMBL" id="JAFBFH010000011">
    <property type="protein sequence ID" value="MBM7715036.1"/>
    <property type="molecule type" value="Genomic_DNA"/>
</dbReference>
<gene>
    <name evidence="2" type="ORF">JOC94_002008</name>
</gene>
<dbReference type="PANTHER" id="PTHR35333">
    <property type="entry name" value="BETA-LACTAMASE"/>
    <property type="match status" value="1"/>
</dbReference>
<name>A0ABS2R8W2_9BACI</name>
<dbReference type="GO" id="GO:0008800">
    <property type="term" value="F:beta-lactamase activity"/>
    <property type="evidence" value="ECO:0007669"/>
    <property type="project" value="UniProtKB-EC"/>
</dbReference>
<organism evidence="2 3">
    <name type="scientific">Siminovitchia thermophila</name>
    <dbReference type="NCBI Taxonomy" id="1245522"/>
    <lineage>
        <taxon>Bacteria</taxon>
        <taxon>Bacillati</taxon>
        <taxon>Bacillota</taxon>
        <taxon>Bacilli</taxon>
        <taxon>Bacillales</taxon>
        <taxon>Bacillaceae</taxon>
        <taxon>Siminovitchia</taxon>
    </lineage>
</organism>
<dbReference type="Gene3D" id="3.40.710.10">
    <property type="entry name" value="DD-peptidase/beta-lactamase superfamily"/>
    <property type="match status" value="1"/>
</dbReference>
<dbReference type="SUPFAM" id="SSF56601">
    <property type="entry name" value="beta-lactamase/transpeptidase-like"/>
    <property type="match status" value="1"/>
</dbReference>
<accession>A0ABS2R8W2</accession>
<dbReference type="InterPro" id="IPR045155">
    <property type="entry name" value="Beta-lactam_cat"/>
</dbReference>
<feature type="domain" description="Beta-lactamase class A catalytic" evidence="1">
    <location>
        <begin position="20"/>
        <end position="241"/>
    </location>
</feature>
<dbReference type="EC" id="3.5.2.6" evidence="2"/>
<dbReference type="RefSeq" id="WP_077111501.1">
    <property type="nucleotide sequence ID" value="NZ_JAFBFH010000011.1"/>
</dbReference>
<keyword evidence="3" id="KW-1185">Reference proteome</keyword>
<dbReference type="InterPro" id="IPR000871">
    <property type="entry name" value="Beta-lactam_class-A"/>
</dbReference>
<evidence type="ECO:0000313" key="2">
    <source>
        <dbReference type="EMBL" id="MBM7715036.1"/>
    </source>
</evidence>
<protein>
    <submittedName>
        <fullName evidence="2">Beta-lactamase class A</fullName>
        <ecNumber evidence="2">3.5.2.6</ecNumber>
    </submittedName>
</protein>
<comment type="caution">
    <text evidence="2">The sequence shown here is derived from an EMBL/GenBank/DDBJ whole genome shotgun (WGS) entry which is preliminary data.</text>
</comment>
<sequence>MKTVEIRVKKLMEQAGGDWGIMIEDIQNDISWGYEAHTPFPAESIIKIPIMAAVFSAAENRQLRLSDCVSMNQGDQVGGAGALQYVTPGIELSIYDLLVLMIVQSDNTATNMLIDLVGMEAIQQTLLEAGMKNSHFQRKLMVYPAREHLQNIVTAADVSFMLRKMAAGQLVSRHACEQMIQIMKWQQYRNGLPSQLPSPSGKIAGDIPKWELAHKTGWDLNRQHDAGILYTGQRTMIISVLSENVSSKTALDVLGEIGKAVYDYALNN</sequence>
<dbReference type="InterPro" id="IPR012338">
    <property type="entry name" value="Beta-lactam/transpept-like"/>
</dbReference>
<evidence type="ECO:0000259" key="1">
    <source>
        <dbReference type="Pfam" id="PF13354"/>
    </source>
</evidence>
<proteinExistence type="predicted"/>
<dbReference type="Proteomes" id="UP000823485">
    <property type="component" value="Unassembled WGS sequence"/>
</dbReference>
<keyword evidence="2" id="KW-0378">Hydrolase</keyword>
<dbReference type="Pfam" id="PF13354">
    <property type="entry name" value="Beta-lactamase2"/>
    <property type="match status" value="1"/>
</dbReference>
<dbReference type="PANTHER" id="PTHR35333:SF3">
    <property type="entry name" value="BETA-LACTAMASE-TYPE TRANSPEPTIDASE FOLD CONTAINING PROTEIN"/>
    <property type="match status" value="1"/>
</dbReference>